<evidence type="ECO:0000256" key="2">
    <source>
        <dbReference type="ARBA" id="ARBA00022526"/>
    </source>
</evidence>
<gene>
    <name evidence="4" type="ordered locus">Varpa_1889</name>
</gene>
<evidence type="ECO:0000256" key="3">
    <source>
        <dbReference type="SAM" id="SignalP"/>
    </source>
</evidence>
<protein>
    <submittedName>
        <fullName evidence="4">6-phosphogluconolactonase</fullName>
        <ecNumber evidence="4">3.1.1.31</ecNumber>
    </submittedName>
</protein>
<sequence>MRKTIASLLWLAVAGQASAATWVYVSNADSQEISVLALDRDKGTLTPVQTLAVGGTVMPMAVSHDKRVLYAALRSQPFRVASMSIDAGTGKLQKLGEAPLADSMANIDLDASGKWLFAASYQGGKISVNAIGKDGTVGAIQQLVQTGPNAHAIHADAANRYVLATSLGGDNISSWRFDADKGLLSPNDPALTTTAAKAGPRHFVWDKAQRHVYLLDELDAALHVFAWDATRGTLKLEQSTTTLPTGFTGKPWAADLHLTPDGRYLYASERTSSTLSAFKVDAATGQLQPLGQTPTEKGPRGFAIDPSGRYLIAAGQESHSISLYAIDAATGALGKPERLAVGKNPNWIEIVDLP</sequence>
<dbReference type="KEGG" id="vpe:Varpa_1889"/>
<comment type="similarity">
    <text evidence="1">Belongs to the cycloisomerase 2 family.</text>
</comment>
<dbReference type="Pfam" id="PF10282">
    <property type="entry name" value="Lactonase"/>
    <property type="match status" value="1"/>
</dbReference>
<keyword evidence="4" id="KW-0378">Hydrolase</keyword>
<dbReference type="InterPro" id="IPR019405">
    <property type="entry name" value="Lactonase_7-beta_prop"/>
</dbReference>
<keyword evidence="2" id="KW-0313">Glucose metabolism</keyword>
<reference evidence="4 5" key="2">
    <citation type="journal article" date="2013" name="Genome Announc.">
        <title>Genome of the Root-Associated Plant Growth-Promoting Bacterium Variovorax paradoxus Strain EPS.</title>
        <authorList>
            <person name="Han J.I."/>
            <person name="Spain J.C."/>
            <person name="Leadbetter J.R."/>
            <person name="Ovchinnikova G."/>
            <person name="Goodwin L.A."/>
            <person name="Han C.S."/>
            <person name="Woyke T."/>
            <person name="Davenport K.W."/>
            <person name="Orwin P.M."/>
        </authorList>
    </citation>
    <scope>NUCLEOTIDE SEQUENCE [LARGE SCALE GENOMIC DNA]</scope>
    <source>
        <strain evidence="4 5">EPS</strain>
    </source>
</reference>
<dbReference type="RefSeq" id="WP_013540338.1">
    <property type="nucleotide sequence ID" value="NC_014931.1"/>
</dbReference>
<dbReference type="AlphaFoldDB" id="E6V7T6"/>
<dbReference type="eggNOG" id="COG2706">
    <property type="taxonomic scope" value="Bacteria"/>
</dbReference>
<proteinExistence type="inferred from homology"/>
<feature type="signal peptide" evidence="3">
    <location>
        <begin position="1"/>
        <end position="19"/>
    </location>
</feature>
<reference evidence="5" key="1">
    <citation type="submission" date="2010-12" db="EMBL/GenBank/DDBJ databases">
        <title>Complete sequence of Variovorax paradoxus EPS.</title>
        <authorList>
            <consortium name="US DOE Joint Genome Institute"/>
            <person name="Lucas S."/>
            <person name="Copeland A."/>
            <person name="Lapidus A."/>
            <person name="Cheng J.-F."/>
            <person name="Goodwin L."/>
            <person name="Pitluck S."/>
            <person name="Teshima H."/>
            <person name="Detter J.C."/>
            <person name="Han C."/>
            <person name="Tapia R."/>
            <person name="Land M."/>
            <person name="Hauser L."/>
            <person name="Kyrpides N."/>
            <person name="Ivanova N."/>
            <person name="Ovchinnikova G."/>
            <person name="Orwin P."/>
            <person name="Han J.-I.G."/>
            <person name="Woyke T."/>
        </authorList>
    </citation>
    <scope>NUCLEOTIDE SEQUENCE [LARGE SCALE GENOMIC DNA]</scope>
    <source>
        <strain evidence="5">EPS</strain>
    </source>
</reference>
<keyword evidence="2" id="KW-0119">Carbohydrate metabolism</keyword>
<dbReference type="PANTHER" id="PTHR30344">
    <property type="entry name" value="6-PHOSPHOGLUCONOLACTONASE-RELATED"/>
    <property type="match status" value="1"/>
</dbReference>
<dbReference type="Proteomes" id="UP000008917">
    <property type="component" value="Chromosome"/>
</dbReference>
<feature type="chain" id="PRO_5003210732" evidence="3">
    <location>
        <begin position="20"/>
        <end position="354"/>
    </location>
</feature>
<dbReference type="Gene3D" id="2.130.10.10">
    <property type="entry name" value="YVTN repeat-like/Quinoprotein amine dehydrogenase"/>
    <property type="match status" value="1"/>
</dbReference>
<dbReference type="SUPFAM" id="SSF51004">
    <property type="entry name" value="C-terminal (heme d1) domain of cytochrome cd1-nitrite reductase"/>
    <property type="match status" value="1"/>
</dbReference>
<dbReference type="HOGENOM" id="CLU_038716_2_0_4"/>
<name>E6V7T6_VARPE</name>
<organism evidence="4 5">
    <name type="scientific">Variovorax paradoxus (strain EPS)</name>
    <dbReference type="NCBI Taxonomy" id="595537"/>
    <lineage>
        <taxon>Bacteria</taxon>
        <taxon>Pseudomonadati</taxon>
        <taxon>Pseudomonadota</taxon>
        <taxon>Betaproteobacteria</taxon>
        <taxon>Burkholderiales</taxon>
        <taxon>Comamonadaceae</taxon>
        <taxon>Variovorax</taxon>
    </lineage>
</organism>
<dbReference type="GO" id="GO:0006006">
    <property type="term" value="P:glucose metabolic process"/>
    <property type="evidence" value="ECO:0007669"/>
    <property type="project" value="UniProtKB-KW"/>
</dbReference>
<evidence type="ECO:0000256" key="1">
    <source>
        <dbReference type="ARBA" id="ARBA00005564"/>
    </source>
</evidence>
<dbReference type="OrthoDB" id="9790815at2"/>
<keyword evidence="3" id="KW-0732">Signal</keyword>
<dbReference type="InterPro" id="IPR011048">
    <property type="entry name" value="Haem_d1_sf"/>
</dbReference>
<dbReference type="GO" id="GO:0005829">
    <property type="term" value="C:cytosol"/>
    <property type="evidence" value="ECO:0007669"/>
    <property type="project" value="TreeGrafter"/>
</dbReference>
<evidence type="ECO:0000313" key="5">
    <source>
        <dbReference type="Proteomes" id="UP000008917"/>
    </source>
</evidence>
<dbReference type="PANTHER" id="PTHR30344:SF1">
    <property type="entry name" value="6-PHOSPHOGLUCONOLACTONASE"/>
    <property type="match status" value="1"/>
</dbReference>
<accession>E6V7T6</accession>
<dbReference type="InterPro" id="IPR050282">
    <property type="entry name" value="Cycloisomerase_2"/>
</dbReference>
<evidence type="ECO:0000313" key="4">
    <source>
        <dbReference type="EMBL" id="ADU36099.1"/>
    </source>
</evidence>
<dbReference type="GO" id="GO:0017057">
    <property type="term" value="F:6-phosphogluconolactonase activity"/>
    <property type="evidence" value="ECO:0007669"/>
    <property type="project" value="UniProtKB-EC"/>
</dbReference>
<dbReference type="EMBL" id="CP002417">
    <property type="protein sequence ID" value="ADU36099.1"/>
    <property type="molecule type" value="Genomic_DNA"/>
</dbReference>
<dbReference type="STRING" id="595537.Varpa_1889"/>
<dbReference type="EC" id="3.1.1.31" evidence="4"/>
<dbReference type="InterPro" id="IPR015943">
    <property type="entry name" value="WD40/YVTN_repeat-like_dom_sf"/>
</dbReference>